<dbReference type="OrthoDB" id="425399at2759"/>
<accession>A0A1Q9BZ20</accession>
<keyword evidence="2" id="KW-1185">Reference proteome</keyword>
<dbReference type="AlphaFoldDB" id="A0A1Q9BZ20"/>
<comment type="caution">
    <text evidence="1">The sequence shown here is derived from an EMBL/GenBank/DDBJ whole genome shotgun (WGS) entry which is preliminary data.</text>
</comment>
<dbReference type="Proteomes" id="UP000186817">
    <property type="component" value="Unassembled WGS sequence"/>
</dbReference>
<dbReference type="EMBL" id="LSRX01002207">
    <property type="protein sequence ID" value="OLP75927.1"/>
    <property type="molecule type" value="Genomic_DNA"/>
</dbReference>
<gene>
    <name evidence="1" type="ORF">AK812_SmicGene44207</name>
</gene>
<dbReference type="OMA" id="MATPCEA"/>
<evidence type="ECO:0000313" key="2">
    <source>
        <dbReference type="Proteomes" id="UP000186817"/>
    </source>
</evidence>
<sequence length="925" mass="101777">MESVVPCAWRARARFPKVEPRVFSLRSLRRLKEAPGGAALPRFRRFRRFRVAWAGRGRDRDGFPQGVTRTVTGAISSDAASRWQVWPFWPGLRQSHLQLLLRILKSASSKGEAQTEAELRNRRCLWAASLERCGPRLKPGQVLEALEAVAVGSLRESLPGFMPLLRTNVEIARQPLRLVRILGLLRENEGESGRAATSVLQLVQHCARHLSEKPQDFGTEALSIFCALAKAAGRAAFRKLSEEDLAKLSRDVAQQAGLGGLGGPGESVRSKAADGAELFCTLARLGSREGSAELLSWLCGFLNGRMAGVPAEMLAPLARALGKGDPHEEYVLLHAICQQVLCVGLPSASAAASMLLACSKWEFYDDAVFMLAAESLNKGVHQIPPSHLCDLVYAVSNLQIRDALPLDSLDALCDDLVRRVEALSEADLVRLLRGLLKLRHQHEPLLAALRPVVMEQQARIQSISLCNLINVFSYFGGLDSESQKSLLDTAVGRARRLQPVSVQHLLTALCRLRTSGSSDSELLFSLEKLCQHIAACGVVASSGPGGGPGPFGTFSPVQAVSSLAALAKLQQRDLAALSVLLGALTGTICWTWAPSPHFLRTMATPCEALGSGSGRRTLEGLGSSHCVEILQSLAALDLSSRTTVQLTALLCGLLCPQLHELRAKELLVVARAFSVERLPDSVWASEASEASEWRERALELCLESLRRHESFLDSSWVSLLPFKLLCLQVNSGTFGTREFRDFLNPMLFSFVERLRCLTKEQCDQNRLQREGEETLEEEDPLTMEGPEMIRGSNFRIFVGSCVQSLPVDVVLCAADSPAASLWGHWRGLPWLAMDKVMPVVGGLASVWAAYKVIPVMYRWELIPGVASEEWWARAKTIRYDHYTEGIVYSPYDTGEPIREMPEECKGKMLLKQRRGGWKLQSEMEE</sequence>
<reference evidence="1 2" key="1">
    <citation type="submission" date="2016-02" db="EMBL/GenBank/DDBJ databases">
        <title>Genome analysis of coral dinoflagellate symbionts highlights evolutionary adaptations to a symbiotic lifestyle.</title>
        <authorList>
            <person name="Aranda M."/>
            <person name="Li Y."/>
            <person name="Liew Y.J."/>
            <person name="Baumgarten S."/>
            <person name="Simakov O."/>
            <person name="Wilson M."/>
            <person name="Piel J."/>
            <person name="Ashoor H."/>
            <person name="Bougouffa S."/>
            <person name="Bajic V.B."/>
            <person name="Ryu T."/>
            <person name="Ravasi T."/>
            <person name="Bayer T."/>
            <person name="Micklem G."/>
            <person name="Kim H."/>
            <person name="Bhak J."/>
            <person name="Lajeunesse T.C."/>
            <person name="Voolstra C.R."/>
        </authorList>
    </citation>
    <scope>NUCLEOTIDE SEQUENCE [LARGE SCALE GENOMIC DNA]</scope>
    <source>
        <strain evidence="1 2">CCMP2467</strain>
    </source>
</reference>
<protein>
    <submittedName>
        <fullName evidence="1">Uncharacterized protein</fullName>
    </submittedName>
</protein>
<proteinExistence type="predicted"/>
<name>A0A1Q9BZ20_SYMMI</name>
<organism evidence="1 2">
    <name type="scientific">Symbiodinium microadriaticum</name>
    <name type="common">Dinoflagellate</name>
    <name type="synonym">Zooxanthella microadriatica</name>
    <dbReference type="NCBI Taxonomy" id="2951"/>
    <lineage>
        <taxon>Eukaryota</taxon>
        <taxon>Sar</taxon>
        <taxon>Alveolata</taxon>
        <taxon>Dinophyceae</taxon>
        <taxon>Suessiales</taxon>
        <taxon>Symbiodiniaceae</taxon>
        <taxon>Symbiodinium</taxon>
    </lineage>
</organism>
<evidence type="ECO:0000313" key="1">
    <source>
        <dbReference type="EMBL" id="OLP75927.1"/>
    </source>
</evidence>